<dbReference type="OMA" id="CHELCEF"/>
<evidence type="ECO:0000256" key="2">
    <source>
        <dbReference type="ARBA" id="ARBA00010701"/>
    </source>
</evidence>
<evidence type="ECO:0000256" key="4">
    <source>
        <dbReference type="RuleBase" id="RU004262"/>
    </source>
</evidence>
<dbReference type="AlphaFoldDB" id="A0A1D2MTW1"/>
<organism evidence="6 7">
    <name type="scientific">Orchesella cincta</name>
    <name type="common">Springtail</name>
    <name type="synonym">Podura cincta</name>
    <dbReference type="NCBI Taxonomy" id="48709"/>
    <lineage>
        <taxon>Eukaryota</taxon>
        <taxon>Metazoa</taxon>
        <taxon>Ecdysozoa</taxon>
        <taxon>Arthropoda</taxon>
        <taxon>Hexapoda</taxon>
        <taxon>Collembola</taxon>
        <taxon>Entomobryomorpha</taxon>
        <taxon>Entomobryoidea</taxon>
        <taxon>Orchesellidae</taxon>
        <taxon>Orchesellinae</taxon>
        <taxon>Orchesella</taxon>
    </lineage>
</organism>
<name>A0A1D2MTW1_ORCCI</name>
<evidence type="ECO:0000256" key="3">
    <source>
        <dbReference type="ARBA" id="ARBA00022525"/>
    </source>
</evidence>
<gene>
    <name evidence="6" type="ORF">Ocin01_10151</name>
</gene>
<keyword evidence="7" id="KW-1185">Reference proteome</keyword>
<accession>A0A1D2MTW1</accession>
<dbReference type="GO" id="GO:0016042">
    <property type="term" value="P:lipid catabolic process"/>
    <property type="evidence" value="ECO:0007669"/>
    <property type="project" value="TreeGrafter"/>
</dbReference>
<dbReference type="OrthoDB" id="199913at2759"/>
<dbReference type="PANTHER" id="PTHR11610:SF173">
    <property type="entry name" value="LIPASE DOMAIN-CONTAINING PROTEIN-RELATED"/>
    <property type="match status" value="1"/>
</dbReference>
<feature type="domain" description="Lipase" evidence="5">
    <location>
        <begin position="43"/>
        <end position="333"/>
    </location>
</feature>
<reference evidence="6 7" key="1">
    <citation type="journal article" date="2016" name="Genome Biol. Evol.">
        <title>Gene Family Evolution Reflects Adaptation to Soil Environmental Stressors in the Genome of the Collembolan Orchesella cincta.</title>
        <authorList>
            <person name="Faddeeva-Vakhrusheva A."/>
            <person name="Derks M.F."/>
            <person name="Anvar S.Y."/>
            <person name="Agamennone V."/>
            <person name="Suring W."/>
            <person name="Smit S."/>
            <person name="van Straalen N.M."/>
            <person name="Roelofs D."/>
        </authorList>
    </citation>
    <scope>NUCLEOTIDE SEQUENCE [LARGE SCALE GENOMIC DNA]</scope>
    <source>
        <tissue evidence="6">Mixed pool</tissue>
    </source>
</reference>
<dbReference type="InterPro" id="IPR000734">
    <property type="entry name" value="TAG_lipase"/>
</dbReference>
<evidence type="ECO:0000256" key="1">
    <source>
        <dbReference type="ARBA" id="ARBA00004613"/>
    </source>
</evidence>
<comment type="similarity">
    <text evidence="2 4">Belongs to the AB hydrolase superfamily. Lipase family.</text>
</comment>
<evidence type="ECO:0000313" key="6">
    <source>
        <dbReference type="EMBL" id="ODM96530.1"/>
    </source>
</evidence>
<keyword evidence="3" id="KW-0964">Secreted</keyword>
<dbReference type="Pfam" id="PF00151">
    <property type="entry name" value="Lipase"/>
    <property type="match status" value="1"/>
</dbReference>
<dbReference type="GO" id="GO:0016298">
    <property type="term" value="F:lipase activity"/>
    <property type="evidence" value="ECO:0007669"/>
    <property type="project" value="InterPro"/>
</dbReference>
<dbReference type="PANTHER" id="PTHR11610">
    <property type="entry name" value="LIPASE"/>
    <property type="match status" value="1"/>
</dbReference>
<evidence type="ECO:0000259" key="5">
    <source>
        <dbReference type="Pfam" id="PF00151"/>
    </source>
</evidence>
<dbReference type="SUPFAM" id="SSF53474">
    <property type="entry name" value="alpha/beta-Hydrolases"/>
    <property type="match status" value="1"/>
</dbReference>
<dbReference type="InterPro" id="IPR013818">
    <property type="entry name" value="Lipase"/>
</dbReference>
<protein>
    <submittedName>
        <fullName evidence="6">Pancreatic lipase-related protein 2</fullName>
    </submittedName>
</protein>
<dbReference type="GO" id="GO:0017171">
    <property type="term" value="F:serine hydrolase activity"/>
    <property type="evidence" value="ECO:0007669"/>
    <property type="project" value="TreeGrafter"/>
</dbReference>
<comment type="subcellular location">
    <subcellularLocation>
        <location evidence="1">Secreted</location>
    </subcellularLocation>
</comment>
<sequence length="355" mass="39892">MPSTSQEVNGTNSLAERTAKCIGAIKKWFKWRTGEEEIVSGNPDDVHFYLYPNPLDHNFEQEIKFEDTVSLQRLTYRVGQPWKFIIHGFVTNYEYKSVQDIKNAYLTRMAHTDEAHGSVCNIVMVDWGALGNPRTGDDSNMVFYRFAVHNVPVVGKRVGEFILFLMKNGVIRSLDEVHIIGFSLGAHVAGDAGNTLRAMASQPPARITGLDPAGPAFYDKLRFQQRHLNITDGRFVDVIHTNMGAMGTLKKLGHADFYPNGGGPIQQRCEVEYEERKKKSKGQRGLPESKLATLNSCSHNKAPEFFTMSILNPNMIACKCETYKDFKSSGCPCRVLAIFGEYCDPRTEGSFYLDI</sequence>
<dbReference type="GO" id="GO:0005615">
    <property type="term" value="C:extracellular space"/>
    <property type="evidence" value="ECO:0007669"/>
    <property type="project" value="TreeGrafter"/>
</dbReference>
<evidence type="ECO:0000313" key="7">
    <source>
        <dbReference type="Proteomes" id="UP000094527"/>
    </source>
</evidence>
<dbReference type="Proteomes" id="UP000094527">
    <property type="component" value="Unassembled WGS sequence"/>
</dbReference>
<comment type="caution">
    <text evidence="6">The sequence shown here is derived from an EMBL/GenBank/DDBJ whole genome shotgun (WGS) entry which is preliminary data.</text>
</comment>
<dbReference type="Gene3D" id="3.40.50.1820">
    <property type="entry name" value="alpha/beta hydrolase"/>
    <property type="match status" value="1"/>
</dbReference>
<dbReference type="InterPro" id="IPR029058">
    <property type="entry name" value="AB_hydrolase_fold"/>
</dbReference>
<proteinExistence type="inferred from homology"/>
<dbReference type="EMBL" id="LJIJ01000530">
    <property type="protein sequence ID" value="ODM96530.1"/>
    <property type="molecule type" value="Genomic_DNA"/>
</dbReference>